<dbReference type="InterPro" id="IPR025836">
    <property type="entry name" value="Zn_knuckle_CX2CX4HX4C"/>
</dbReference>
<reference evidence="3" key="1">
    <citation type="submission" date="2020-06" db="EMBL/GenBank/DDBJ databases">
        <authorList>
            <person name="Li T."/>
            <person name="Hu X."/>
            <person name="Zhang T."/>
            <person name="Song X."/>
            <person name="Zhang H."/>
            <person name="Dai N."/>
            <person name="Sheng W."/>
            <person name="Hou X."/>
            <person name="Wei L."/>
        </authorList>
    </citation>
    <scope>NUCLEOTIDE SEQUENCE</scope>
    <source>
        <strain evidence="3">KEN1</strain>
        <tissue evidence="3">Leaf</tissue>
    </source>
</reference>
<name>A0AAW2XER7_9LAMI</name>
<evidence type="ECO:0000259" key="2">
    <source>
        <dbReference type="Pfam" id="PF14392"/>
    </source>
</evidence>
<feature type="compositionally biased region" description="Polar residues" evidence="1">
    <location>
        <begin position="260"/>
        <end position="277"/>
    </location>
</feature>
<feature type="domain" description="Zinc knuckle CX2CX4HX4C" evidence="2">
    <location>
        <begin position="187"/>
        <end position="233"/>
    </location>
</feature>
<evidence type="ECO:0000313" key="3">
    <source>
        <dbReference type="EMBL" id="KAL0451724.1"/>
    </source>
</evidence>
<dbReference type="AlphaFoldDB" id="A0AAW2XER7"/>
<feature type="region of interest" description="Disordered" evidence="1">
    <location>
        <begin position="254"/>
        <end position="277"/>
    </location>
</feature>
<evidence type="ECO:0000256" key="1">
    <source>
        <dbReference type="SAM" id="MobiDB-lite"/>
    </source>
</evidence>
<sequence length="1043" mass="116880">MLAFGAYDMGGVEAELDRLNKAWRLNDDEEDPVLVPGGLWEAHVESHNLCLVGRLLSNRPYRHEALSTSLLSMLQPVKGMDVKQLDEGRILLGFEHIIDKQRAQEGCPWSFEKNILILKPIGELENPMHVALDDCDFFIHVHDLPLSMMNLGMATLIGNRISSFRDLESDDTGCSWGVTMRIRVSLNVHQPLKRTLKLRSPTGKELVVRFTYERLPNLYYLCGRLGHIDKYCEIRFEDGYRDVAADTPFGPWLRAPIPGGNQTQLTQTGKSSSYRGLNQQCPPARTGTAVFGDFRSPEVRSLRGVGQERQTYQQRPDTDGGGSVEEEVESTPPACIRGSIDRDTVMLGAEETAGLRTQPVAQLQGTGISKDGHGAATDGTVVESVRGRFQAAVGEVATQGVPMGLNLVNVPLQFTSQNLFLTRGSVGRGRKPGRGPWGCPRKRSHGALGLGPPWTVRKLKELIQLHKPGLVFLSETKCKARICAHAKELVNYNGIGVDSVGDFNEILEQYEKQGNIPRAQWQMQDFRNCLVDCDLYDLGVKGDIFTWCNRHETPNTVWARLDRACGNQGWIDLFPQTTITHETVACSDHSVIWIGLEEEDQTGKELTAMVMEEIEALPDTIDNLAERRQRKEIKKIKDENGIEVRHKEGIQRVVLDYFRSIFSSTNPTSEAVEEVLDCVEHRVTPAMNNSLSQPFTSEEVLHALKQMHLHKSPGPDEAFSGMIRKAERAGLIQGIAISRTVRLVSHLLFADDTLIFCQSSDEALQCIKGILLSFEQASGLKINLHKSAMVFSRNVNEEKQRDLAGILEVAVVAKHDKYLGLPTIAGRSKKELFDSIKDRVWHKVHSWSTKKLSQAGHAVLIKTVLQTIPTYAMSCFRLPDYFLKELQSTMADFFWHGGDVAKIHWKAWPKLCKSRKDGGLGFRRLKEHNITLLAKQAWRIAVNPENMLHNVLSHKYFLGSTFMEARIGARLSFTWRSVWSTRDLIAAGIRWRIGNGRAIHILGQPWLPRPTTFQLLHAPANLTADYKVAALITPADECNEALI</sequence>
<proteinExistence type="predicted"/>
<dbReference type="PANTHER" id="PTHR33116">
    <property type="entry name" value="REVERSE TRANSCRIPTASE ZINC-BINDING DOMAIN-CONTAINING PROTEIN-RELATED-RELATED"/>
    <property type="match status" value="1"/>
</dbReference>
<dbReference type="Pfam" id="PF14392">
    <property type="entry name" value="zf-CCHC_4"/>
    <property type="match status" value="1"/>
</dbReference>
<dbReference type="InterPro" id="IPR036691">
    <property type="entry name" value="Endo/exonu/phosph_ase_sf"/>
</dbReference>
<feature type="region of interest" description="Disordered" evidence="1">
    <location>
        <begin position="302"/>
        <end position="337"/>
    </location>
</feature>
<protein>
    <recommendedName>
        <fullName evidence="2">Zinc knuckle CX2CX4HX4C domain-containing protein</fullName>
    </recommendedName>
</protein>
<gene>
    <name evidence="3" type="ORF">Slati_1150500</name>
</gene>
<reference evidence="3" key="2">
    <citation type="journal article" date="2024" name="Plant">
        <title>Genomic evolution and insights into agronomic trait innovations of Sesamum species.</title>
        <authorList>
            <person name="Miao H."/>
            <person name="Wang L."/>
            <person name="Qu L."/>
            <person name="Liu H."/>
            <person name="Sun Y."/>
            <person name="Le M."/>
            <person name="Wang Q."/>
            <person name="Wei S."/>
            <person name="Zheng Y."/>
            <person name="Lin W."/>
            <person name="Duan Y."/>
            <person name="Cao H."/>
            <person name="Xiong S."/>
            <person name="Wang X."/>
            <person name="Wei L."/>
            <person name="Li C."/>
            <person name="Ma Q."/>
            <person name="Ju M."/>
            <person name="Zhao R."/>
            <person name="Li G."/>
            <person name="Mu C."/>
            <person name="Tian Q."/>
            <person name="Mei H."/>
            <person name="Zhang T."/>
            <person name="Gao T."/>
            <person name="Zhang H."/>
        </authorList>
    </citation>
    <scope>NUCLEOTIDE SEQUENCE</scope>
    <source>
        <strain evidence="3">KEN1</strain>
    </source>
</reference>
<dbReference type="EMBL" id="JACGWN010000004">
    <property type="protein sequence ID" value="KAL0451724.1"/>
    <property type="molecule type" value="Genomic_DNA"/>
</dbReference>
<dbReference type="SUPFAM" id="SSF56219">
    <property type="entry name" value="DNase I-like"/>
    <property type="match status" value="1"/>
</dbReference>
<dbReference type="PANTHER" id="PTHR33116:SF86">
    <property type="entry name" value="REVERSE TRANSCRIPTASE DOMAIN-CONTAINING PROTEIN"/>
    <property type="match status" value="1"/>
</dbReference>
<accession>A0AAW2XER7</accession>
<comment type="caution">
    <text evidence="3">The sequence shown here is derived from an EMBL/GenBank/DDBJ whole genome shotgun (WGS) entry which is preliminary data.</text>
</comment>
<dbReference type="Gene3D" id="3.60.10.10">
    <property type="entry name" value="Endonuclease/exonuclease/phosphatase"/>
    <property type="match status" value="1"/>
</dbReference>
<organism evidence="3">
    <name type="scientific">Sesamum latifolium</name>
    <dbReference type="NCBI Taxonomy" id="2727402"/>
    <lineage>
        <taxon>Eukaryota</taxon>
        <taxon>Viridiplantae</taxon>
        <taxon>Streptophyta</taxon>
        <taxon>Embryophyta</taxon>
        <taxon>Tracheophyta</taxon>
        <taxon>Spermatophyta</taxon>
        <taxon>Magnoliopsida</taxon>
        <taxon>eudicotyledons</taxon>
        <taxon>Gunneridae</taxon>
        <taxon>Pentapetalae</taxon>
        <taxon>asterids</taxon>
        <taxon>lamiids</taxon>
        <taxon>Lamiales</taxon>
        <taxon>Pedaliaceae</taxon>
        <taxon>Sesamum</taxon>
    </lineage>
</organism>